<dbReference type="Gene3D" id="3.30.160.570">
    <property type="entry name" value="Ncd80 complex, Spc24 subunit"/>
    <property type="match status" value="1"/>
</dbReference>
<dbReference type="GO" id="GO:0005634">
    <property type="term" value="C:nucleus"/>
    <property type="evidence" value="ECO:0007669"/>
    <property type="project" value="UniProtKB-SubCell"/>
</dbReference>
<dbReference type="GO" id="GO:0008017">
    <property type="term" value="F:microtubule binding"/>
    <property type="evidence" value="ECO:0007669"/>
    <property type="project" value="TreeGrafter"/>
</dbReference>
<comment type="subunit">
    <text evidence="12">Component of the NDC80 complex.</text>
</comment>
<accession>V9KYY2</accession>
<evidence type="ECO:0000256" key="3">
    <source>
        <dbReference type="ARBA" id="ARBA00022454"/>
    </source>
</evidence>
<keyword evidence="8 12" id="KW-0539">Nucleus</keyword>
<keyword evidence="9 12" id="KW-0131">Cell cycle</keyword>
<dbReference type="PANTHER" id="PTHR22142">
    <property type="match status" value="1"/>
</dbReference>
<keyword evidence="10 12" id="KW-0137">Centromere</keyword>
<evidence type="ECO:0000256" key="2">
    <source>
        <dbReference type="ARBA" id="ARBA00013690"/>
    </source>
</evidence>
<dbReference type="AlphaFoldDB" id="V9KYY2"/>
<feature type="coiled-coil region" evidence="13">
    <location>
        <begin position="53"/>
        <end position="132"/>
    </location>
</feature>
<keyword evidence="6 12" id="KW-0995">Kinetochore</keyword>
<comment type="similarity">
    <text evidence="1 12">Belongs to the SPC24 family.</text>
</comment>
<protein>
    <recommendedName>
        <fullName evidence="2 12">Kinetochore protein Spc24</fullName>
    </recommendedName>
</protein>
<comment type="subcellular location">
    <subcellularLocation>
        <location evidence="12">Nucleus</location>
    </subcellularLocation>
    <subcellularLocation>
        <location evidence="12">Chromosome</location>
        <location evidence="12">Centromere</location>
        <location evidence="12">Kinetochore</location>
    </subcellularLocation>
</comment>
<keyword evidence="5 12" id="KW-0498">Mitosis</keyword>
<keyword evidence="4 12" id="KW-0132">Cell division</keyword>
<dbReference type="RefSeq" id="XP_007905303.1">
    <property type="nucleotide sequence ID" value="XM_007907112.1"/>
</dbReference>
<dbReference type="GO" id="GO:0031262">
    <property type="term" value="C:Ndc80 complex"/>
    <property type="evidence" value="ECO:0007669"/>
    <property type="project" value="TreeGrafter"/>
</dbReference>
<reference evidence="14" key="1">
    <citation type="journal article" date="2014" name="Nature">
        <title>Elephant shark genome provides unique insights into gnathostome evolution.</title>
        <authorList>
            <consortium name="International Elephant Shark Genome Sequencing Consortium"/>
            <person name="Venkatesh B."/>
            <person name="Lee A.P."/>
            <person name="Ravi V."/>
            <person name="Maurya A.K."/>
            <person name="Lian M.M."/>
            <person name="Swann J.B."/>
            <person name="Ohta Y."/>
            <person name="Flajnik M.F."/>
            <person name="Sutoh Y."/>
            <person name="Kasahara M."/>
            <person name="Hoon S."/>
            <person name="Gangu V."/>
            <person name="Roy S.W."/>
            <person name="Irimia M."/>
            <person name="Korzh V."/>
            <person name="Kondrychyn I."/>
            <person name="Lim Z.W."/>
            <person name="Tay B.H."/>
            <person name="Tohari S."/>
            <person name="Kong K.W."/>
            <person name="Ho S."/>
            <person name="Lorente-Galdos B."/>
            <person name="Quilez J."/>
            <person name="Marques-Bonet T."/>
            <person name="Raney B.J."/>
            <person name="Ingham P.W."/>
            <person name="Tay A."/>
            <person name="Hillier L.W."/>
            <person name="Minx P."/>
            <person name="Boehm T."/>
            <person name="Wilson R.K."/>
            <person name="Brenner S."/>
            <person name="Warren W.C."/>
        </authorList>
    </citation>
    <scope>NUCLEOTIDE SEQUENCE</scope>
    <source>
        <tissue evidence="14">Gills</tissue>
    </source>
</reference>
<organism evidence="14">
    <name type="scientific">Callorhinchus milii</name>
    <name type="common">Ghost shark</name>
    <dbReference type="NCBI Taxonomy" id="7868"/>
    <lineage>
        <taxon>Eukaryota</taxon>
        <taxon>Metazoa</taxon>
        <taxon>Chordata</taxon>
        <taxon>Craniata</taxon>
        <taxon>Vertebrata</taxon>
        <taxon>Chondrichthyes</taxon>
        <taxon>Holocephali</taxon>
        <taxon>Chimaeriformes</taxon>
        <taxon>Callorhinchidae</taxon>
        <taxon>Callorhinchus</taxon>
    </lineage>
</organism>
<evidence type="ECO:0000313" key="14">
    <source>
        <dbReference type="EMBL" id="AFP04116.1"/>
    </source>
</evidence>
<keyword evidence="7 13" id="KW-0175">Coiled coil</keyword>
<evidence type="ECO:0000256" key="13">
    <source>
        <dbReference type="SAM" id="Coils"/>
    </source>
</evidence>
<evidence type="ECO:0000256" key="4">
    <source>
        <dbReference type="ARBA" id="ARBA00022618"/>
    </source>
</evidence>
<dbReference type="CDD" id="cd11565">
    <property type="entry name" value="RWD_Spc24"/>
    <property type="match status" value="1"/>
</dbReference>
<sequence>MDTQIQELKNLMDELAIIISARHGEELLQKAMKKREEAIDHYLRVEKDASQLVRELLQMEESVAQKVLDLEEEKQNGFLELRKIEEELKQSQQQNLEQVTELKLLQRELEELEKIEEDTAKMEEEVDEDTLVVIPSTKYLAHIFHKVTNIIWDYDSDPSVVKGIHFGKDITQPINIDATKHSESFICDYLWNLVSTDW</sequence>
<evidence type="ECO:0000256" key="6">
    <source>
        <dbReference type="ARBA" id="ARBA00022838"/>
    </source>
</evidence>
<dbReference type="EMBL" id="JW871598">
    <property type="protein sequence ID" value="AFP04116.1"/>
    <property type="molecule type" value="mRNA"/>
</dbReference>
<keyword evidence="3 12" id="KW-0158">Chromosome</keyword>
<evidence type="ECO:0000256" key="9">
    <source>
        <dbReference type="ARBA" id="ARBA00023306"/>
    </source>
</evidence>
<dbReference type="Pfam" id="PF08286">
    <property type="entry name" value="Spc24"/>
    <property type="match status" value="1"/>
</dbReference>
<evidence type="ECO:0000256" key="1">
    <source>
        <dbReference type="ARBA" id="ARBA00007804"/>
    </source>
</evidence>
<evidence type="ECO:0000256" key="11">
    <source>
        <dbReference type="ARBA" id="ARBA00045419"/>
    </source>
</evidence>
<evidence type="ECO:0000256" key="5">
    <source>
        <dbReference type="ARBA" id="ARBA00022776"/>
    </source>
</evidence>
<evidence type="ECO:0000256" key="10">
    <source>
        <dbReference type="ARBA" id="ARBA00023328"/>
    </source>
</evidence>
<evidence type="ECO:0000256" key="12">
    <source>
        <dbReference type="RuleBase" id="RU368011"/>
    </source>
</evidence>
<dbReference type="PANTHER" id="PTHR22142:SF2">
    <property type="entry name" value="KINETOCHORE PROTEIN SPC24"/>
    <property type="match status" value="1"/>
</dbReference>
<dbReference type="GO" id="GO:0007059">
    <property type="term" value="P:chromosome segregation"/>
    <property type="evidence" value="ECO:0007669"/>
    <property type="project" value="TreeGrafter"/>
</dbReference>
<evidence type="ECO:0000256" key="8">
    <source>
        <dbReference type="ARBA" id="ARBA00023242"/>
    </source>
</evidence>
<dbReference type="GO" id="GO:0051301">
    <property type="term" value="P:cell division"/>
    <property type="evidence" value="ECO:0007669"/>
    <property type="project" value="UniProtKB-UniRule"/>
</dbReference>
<evidence type="ECO:0000256" key="7">
    <source>
        <dbReference type="ARBA" id="ARBA00023054"/>
    </source>
</evidence>
<name>V9KYY2_CALMI</name>
<dbReference type="OrthoDB" id="6432863at2759"/>
<dbReference type="RefSeq" id="XP_007905304.1">
    <property type="nucleotide sequence ID" value="XM_007907113.2"/>
</dbReference>
<dbReference type="CTD" id="147841"/>
<dbReference type="InterPro" id="IPR013252">
    <property type="entry name" value="Ndc80_Spc24"/>
</dbReference>
<dbReference type="GeneID" id="103187561"/>
<dbReference type="RefSeq" id="XP_007905305.1">
    <property type="nucleotide sequence ID" value="XM_007907114.2"/>
</dbReference>
<comment type="function">
    <text evidence="11">Acts as a component of the essential kinetochore-associated NDC80 complex, which is required for chromosome segregation and spindle checkpoint activity. Required for kinetochore integrity and the organization of stable microtubule binding sites in the outer plate of the kinetochore. The NDC80 complex synergistically enhances the affinity of the SKA1 complex for microtubules and may allow the NDC80 complex to track depolymerizing microtubules.</text>
</comment>
<proteinExistence type="evidence at transcript level"/>